<dbReference type="SMART" id="SM00299">
    <property type="entry name" value="CLH"/>
    <property type="match status" value="1"/>
</dbReference>
<feature type="compositionally biased region" description="Acidic residues" evidence="4">
    <location>
        <begin position="960"/>
        <end position="976"/>
    </location>
</feature>
<dbReference type="SUPFAM" id="SSF50978">
    <property type="entry name" value="WD40 repeat-like"/>
    <property type="match status" value="1"/>
</dbReference>
<feature type="repeat" description="CHCR" evidence="3">
    <location>
        <begin position="566"/>
        <end position="719"/>
    </location>
</feature>
<dbReference type="InterPro" id="IPR057780">
    <property type="entry name" value="Beta-prop_Vps41"/>
</dbReference>
<dbReference type="Pfam" id="PF23556">
    <property type="entry name" value="TPR_Vps41"/>
    <property type="match status" value="1"/>
</dbReference>
<dbReference type="InterPro" id="IPR015943">
    <property type="entry name" value="WD40/YVTN_repeat-like_dom_sf"/>
</dbReference>
<dbReference type="InterPro" id="IPR036322">
    <property type="entry name" value="WD40_repeat_dom_sf"/>
</dbReference>
<sequence length="1239" mass="142042">MSPDTNNNVGNKENDEEEEEDDDEPVFKFSTIAIASGLRKTNDDDKNISAEFSCIAVHEKFLVIGKPTGEILITDHLGNIIPQYQIKAHTYPVNAISIDDSGEFIGSCCQEGKVKISGLLSKNDDQLITFSRPIRAVCLDPNFSKTKMFVTGDTSLILNERGTFSRHKTTILFELNGGLIHTLRWKETLIAFANDKGVGVYDLRARRLVGFEETDGQKDLPRGVYPSRISWNDPTTLAIACAKTIKILSIATETNHEHQSSAPKKHMNTATAFKIEFFACGLTSVNRDLVIFGIEDFSISNGTSEPSLTVLISKGKTYEEKAHDPFRMYCDDRTSPFQFQLEYLQDEHCFFILSPYDIVKAERRDYDDHIEYLINKKKFDEAIEAFEKRPNANERPKRYTQQSVYRAYVKSLMDTNETEKAVKLFPSVYTTPQEWTEQILTFIQRNELDIITPYIPTSTLKLDAIIYEKVLQTYLMQKKYEKLKDLLMKWPSDIYNLTSIDQLIRLQMDDEHPAKALLECSAIIAEKQGNVTKTLDIYLKMGNIQIFQLIERKKLHGEILPHIETLMSINKNVTLDMLINHMDKLPVRSVHNVLQKNPRHLHAYLDAVFSKNANDSRDFHTLQVSLYADYEPNKLMGFLRKAGNYNLQEALAICDKKQLYRETVFLYGRAGNGRVALQIILEKLNDIEEAIKFCRETGDQTLWATLIEQSVDKPDFIRSLLNHAGSDINLQQLINTIRSDLRIPGLRDSLCKIMQDYNIQMSLSECCRKIIVHDCLALRKKTVTLLQSGYLVKDTDFCAKCHNPVYSPGIHTNPPISVFFCLHIFHAKCIETNPMVLLGFIDEPKGGKTDNDDDPSNWTISRIGGQPAYPSEEISIKLKNCLLCAKCQREQIFVCQLYCPLEGHKYDRTIYLFACRNSSCWNTSNSWTAIRCQKFDEAVRESNPIDVESSTTVPSSSTDWCDDADAWNSNDDDDDRDNNKNDKKPSSIVTTIKKEPETMLNSMTIEDEHEKSSSDDEDDDDDDDEIDVERKTKSNNKTTSVASSDAFNEWKKINLNKQTLDLSNNVSFPFYYIIIDDEQIIINEAKLNEKKKLKNKTKHLNDIDEDDDEITKGGKEKYEKTPDIEHGDIVFYRFQQKIRYAPDQIIRYDWSGNPLILTKLDGNTLSTIQKCRYCQSSCVFEFQLMPALVNFLKIDNQIGLEFGTVFVYTCSSNCWNDNNDLYRFENVFVQADPDQNLFD</sequence>
<keyword evidence="1" id="KW-0813">Transport</keyword>
<evidence type="ECO:0000259" key="6">
    <source>
        <dbReference type="Pfam" id="PF23411"/>
    </source>
</evidence>
<evidence type="ECO:0000256" key="3">
    <source>
        <dbReference type="PROSITE-ProRule" id="PRU01006"/>
    </source>
</evidence>
<dbReference type="EMBL" id="CAJNOT010000688">
    <property type="protein sequence ID" value="CAF1056124.1"/>
    <property type="molecule type" value="Genomic_DNA"/>
</dbReference>
<name>A0A814KYX9_9BILA</name>
<reference evidence="7" key="1">
    <citation type="submission" date="2021-02" db="EMBL/GenBank/DDBJ databases">
        <authorList>
            <person name="Nowell W R."/>
        </authorList>
    </citation>
    <scope>NUCLEOTIDE SEQUENCE</scope>
</reference>
<dbReference type="PROSITE" id="PS50236">
    <property type="entry name" value="CHCR"/>
    <property type="match status" value="1"/>
</dbReference>
<feature type="compositionally biased region" description="Low complexity" evidence="4">
    <location>
        <begin position="1"/>
        <end position="11"/>
    </location>
</feature>
<feature type="region of interest" description="Disordered" evidence="4">
    <location>
        <begin position="1"/>
        <end position="26"/>
    </location>
</feature>
<feature type="compositionally biased region" description="Acidic residues" evidence="4">
    <location>
        <begin position="1015"/>
        <end position="1027"/>
    </location>
</feature>
<dbReference type="GO" id="GO:0016236">
    <property type="term" value="P:macroautophagy"/>
    <property type="evidence" value="ECO:0007669"/>
    <property type="project" value="TreeGrafter"/>
</dbReference>
<dbReference type="InterPro" id="IPR000547">
    <property type="entry name" value="Clathrin_H-chain/VPS_repeat"/>
</dbReference>
<comment type="caution">
    <text evidence="7">The sequence shown here is derived from an EMBL/GenBank/DDBJ whole genome shotgun (WGS) entry which is preliminary data.</text>
</comment>
<feature type="compositionally biased region" description="Low complexity" evidence="4">
    <location>
        <begin position="949"/>
        <end position="959"/>
    </location>
</feature>
<evidence type="ECO:0000313" key="8">
    <source>
        <dbReference type="Proteomes" id="UP000663864"/>
    </source>
</evidence>
<dbReference type="Gene3D" id="2.130.10.10">
    <property type="entry name" value="YVTN repeat-like/Quinoprotein amine dehydrogenase"/>
    <property type="match status" value="1"/>
</dbReference>
<organism evidence="7 8">
    <name type="scientific">Rotaria sordida</name>
    <dbReference type="NCBI Taxonomy" id="392033"/>
    <lineage>
        <taxon>Eukaryota</taxon>
        <taxon>Metazoa</taxon>
        <taxon>Spiralia</taxon>
        <taxon>Gnathifera</taxon>
        <taxon>Rotifera</taxon>
        <taxon>Eurotatoria</taxon>
        <taxon>Bdelloidea</taxon>
        <taxon>Philodinida</taxon>
        <taxon>Philodinidae</taxon>
        <taxon>Rotaria</taxon>
    </lineage>
</organism>
<accession>A0A814KYX9</accession>
<dbReference type="PANTHER" id="PTHR12616:SF1">
    <property type="entry name" value="VACUOLAR PROTEIN SORTING-ASSOCIATED PROTEIN 41 HOMOLOG"/>
    <property type="match status" value="1"/>
</dbReference>
<evidence type="ECO:0000256" key="4">
    <source>
        <dbReference type="SAM" id="MobiDB-lite"/>
    </source>
</evidence>
<feature type="domain" description="Vps41 beta-propeller" evidence="6">
    <location>
        <begin position="52"/>
        <end position="362"/>
    </location>
</feature>
<evidence type="ECO:0000313" key="7">
    <source>
        <dbReference type="EMBL" id="CAF1056124.1"/>
    </source>
</evidence>
<dbReference type="GO" id="GO:0009267">
    <property type="term" value="P:cellular response to starvation"/>
    <property type="evidence" value="ECO:0007669"/>
    <property type="project" value="TreeGrafter"/>
</dbReference>
<keyword evidence="2" id="KW-0653">Protein transport</keyword>
<dbReference type="GO" id="GO:0006623">
    <property type="term" value="P:protein targeting to vacuole"/>
    <property type="evidence" value="ECO:0007669"/>
    <property type="project" value="InterPro"/>
</dbReference>
<dbReference type="InterPro" id="IPR007320">
    <property type="entry name" value="PDCD2_C"/>
</dbReference>
<dbReference type="PANTHER" id="PTHR12616">
    <property type="entry name" value="VACUOLAR PROTEIN SORTING VPS41"/>
    <property type="match status" value="1"/>
</dbReference>
<evidence type="ECO:0000259" key="5">
    <source>
        <dbReference type="Pfam" id="PF04194"/>
    </source>
</evidence>
<feature type="region of interest" description="Disordered" evidence="4">
    <location>
        <begin position="944"/>
        <end position="1043"/>
    </location>
</feature>
<dbReference type="GO" id="GO:0034058">
    <property type="term" value="P:endosomal vesicle fusion"/>
    <property type="evidence" value="ECO:0007669"/>
    <property type="project" value="TreeGrafter"/>
</dbReference>
<dbReference type="GO" id="GO:0030897">
    <property type="term" value="C:HOPS complex"/>
    <property type="evidence" value="ECO:0007669"/>
    <property type="project" value="TreeGrafter"/>
</dbReference>
<evidence type="ECO:0000256" key="1">
    <source>
        <dbReference type="ARBA" id="ARBA00022448"/>
    </source>
</evidence>
<evidence type="ECO:0008006" key="9">
    <source>
        <dbReference type="Google" id="ProtNLM"/>
    </source>
</evidence>
<dbReference type="InterPro" id="IPR011990">
    <property type="entry name" value="TPR-like_helical_dom_sf"/>
</dbReference>
<dbReference type="InterPro" id="IPR045111">
    <property type="entry name" value="Vps41/Vps8"/>
</dbReference>
<dbReference type="InterPro" id="IPR016024">
    <property type="entry name" value="ARM-type_fold"/>
</dbReference>
<proteinExistence type="predicted"/>
<dbReference type="Pfam" id="PF23411">
    <property type="entry name" value="Beta-prop_Vps41"/>
    <property type="match status" value="1"/>
</dbReference>
<dbReference type="AlphaFoldDB" id="A0A814KYX9"/>
<evidence type="ECO:0000256" key="2">
    <source>
        <dbReference type="ARBA" id="ARBA00022927"/>
    </source>
</evidence>
<feature type="compositionally biased region" description="Acidic residues" evidence="4">
    <location>
        <begin position="14"/>
        <end position="24"/>
    </location>
</feature>
<dbReference type="GO" id="GO:0005770">
    <property type="term" value="C:late endosome"/>
    <property type="evidence" value="ECO:0007669"/>
    <property type="project" value="TreeGrafter"/>
</dbReference>
<gene>
    <name evidence="7" type="ORF">ZHD862_LOCUS15316</name>
</gene>
<dbReference type="SUPFAM" id="SSF48371">
    <property type="entry name" value="ARM repeat"/>
    <property type="match status" value="1"/>
</dbReference>
<dbReference type="Pfam" id="PF04194">
    <property type="entry name" value="PDCD2_C"/>
    <property type="match status" value="1"/>
</dbReference>
<dbReference type="Gene3D" id="1.25.40.10">
    <property type="entry name" value="Tetratricopeptide repeat domain"/>
    <property type="match status" value="1"/>
</dbReference>
<dbReference type="Proteomes" id="UP000663864">
    <property type="component" value="Unassembled WGS sequence"/>
</dbReference>
<feature type="domain" description="Programmed cell death protein 2 C-terminal" evidence="5">
    <location>
        <begin position="1128"/>
        <end position="1230"/>
    </location>
</feature>
<protein>
    <recommendedName>
        <fullName evidence="9">Vacuolar protein sorting-associated protein 41 homolog</fullName>
    </recommendedName>
</protein>